<sequence length="166" mass="19407">MIMGLVMVKFNDEASRDQVLEETGNVRPWTTNLNAVKMIHSVPLWIRIYYDLGLQYLGNRSLSALVSTIGKPIIVDQHTKERTRIQFARVLVEMEITDDPPRFIRFLNEHAQLMEQNIDYKWLPVKCKSCFNYKHTMAECRKCENKKEKGEGLKKAEIKEKKTSNC</sequence>
<dbReference type="PANTHER" id="PTHR31286:SF165">
    <property type="entry name" value="DUF4283 DOMAIN-CONTAINING PROTEIN"/>
    <property type="match status" value="1"/>
</dbReference>
<accession>A0A7J6GND7</accession>
<reference evidence="1 2" key="1">
    <citation type="journal article" date="2020" name="bioRxiv">
        <title>Sequence and annotation of 42 cannabis genomes reveals extensive copy number variation in cannabinoid synthesis and pathogen resistance genes.</title>
        <authorList>
            <person name="Mckernan K.J."/>
            <person name="Helbert Y."/>
            <person name="Kane L.T."/>
            <person name="Ebling H."/>
            <person name="Zhang L."/>
            <person name="Liu B."/>
            <person name="Eaton Z."/>
            <person name="Mclaughlin S."/>
            <person name="Kingan S."/>
            <person name="Baybayan P."/>
            <person name="Concepcion G."/>
            <person name="Jordan M."/>
            <person name="Riva A."/>
            <person name="Barbazuk W."/>
            <person name="Harkins T."/>
        </authorList>
    </citation>
    <scope>NUCLEOTIDE SEQUENCE [LARGE SCALE GENOMIC DNA]</scope>
    <source>
        <strain evidence="2">cv. Jamaican Lion 4</strain>
        <tissue evidence="1">Leaf</tissue>
    </source>
</reference>
<protein>
    <recommendedName>
        <fullName evidence="3">DUF4283 domain-containing protein</fullName>
    </recommendedName>
</protein>
<evidence type="ECO:0000313" key="1">
    <source>
        <dbReference type="EMBL" id="KAF4384361.1"/>
    </source>
</evidence>
<dbReference type="PANTHER" id="PTHR31286">
    <property type="entry name" value="GLYCINE-RICH CELL WALL STRUCTURAL PROTEIN 1.8-LIKE"/>
    <property type="match status" value="1"/>
</dbReference>
<name>A0A7J6GND7_CANSA</name>
<organism evidence="1 2">
    <name type="scientific">Cannabis sativa</name>
    <name type="common">Hemp</name>
    <name type="synonym">Marijuana</name>
    <dbReference type="NCBI Taxonomy" id="3483"/>
    <lineage>
        <taxon>Eukaryota</taxon>
        <taxon>Viridiplantae</taxon>
        <taxon>Streptophyta</taxon>
        <taxon>Embryophyta</taxon>
        <taxon>Tracheophyta</taxon>
        <taxon>Spermatophyta</taxon>
        <taxon>Magnoliopsida</taxon>
        <taxon>eudicotyledons</taxon>
        <taxon>Gunneridae</taxon>
        <taxon>Pentapetalae</taxon>
        <taxon>rosids</taxon>
        <taxon>fabids</taxon>
        <taxon>Rosales</taxon>
        <taxon>Cannabaceae</taxon>
        <taxon>Cannabis</taxon>
    </lineage>
</organism>
<proteinExistence type="predicted"/>
<evidence type="ECO:0000313" key="2">
    <source>
        <dbReference type="Proteomes" id="UP000525078"/>
    </source>
</evidence>
<dbReference type="EMBL" id="JAATIP010000048">
    <property type="protein sequence ID" value="KAF4384361.1"/>
    <property type="molecule type" value="Genomic_DNA"/>
</dbReference>
<evidence type="ECO:0008006" key="3">
    <source>
        <dbReference type="Google" id="ProtNLM"/>
    </source>
</evidence>
<dbReference type="Proteomes" id="UP000525078">
    <property type="component" value="Unassembled WGS sequence"/>
</dbReference>
<dbReference type="InterPro" id="IPR040256">
    <property type="entry name" value="At4g02000-like"/>
</dbReference>
<dbReference type="AlphaFoldDB" id="A0A7J6GND7"/>
<gene>
    <name evidence="1" type="ORF">F8388_004594</name>
</gene>
<comment type="caution">
    <text evidence="1">The sequence shown here is derived from an EMBL/GenBank/DDBJ whole genome shotgun (WGS) entry which is preliminary data.</text>
</comment>